<dbReference type="GO" id="GO:0005783">
    <property type="term" value="C:endoplasmic reticulum"/>
    <property type="evidence" value="ECO:0007669"/>
    <property type="project" value="TreeGrafter"/>
</dbReference>
<comment type="subunit">
    <text evidence="5">Interacts with HSPA5/BiP; interaction is direct. Interacts with ERN1/IRE1 (via the luminal region). Interacts with DERL1.</text>
</comment>
<dbReference type="PANTHER" id="PTHR44360">
    <property type="entry name" value="DNAJ HOMOLOG SUBFAMILY B MEMBER 9"/>
    <property type="match status" value="1"/>
</dbReference>
<dbReference type="InterPro" id="IPR001623">
    <property type="entry name" value="DnaJ_domain"/>
</dbReference>
<dbReference type="InterPro" id="IPR051948">
    <property type="entry name" value="Hsp70_co-chaperone_J-domain"/>
</dbReference>
<dbReference type="GO" id="GO:0036503">
    <property type="term" value="P:ERAD pathway"/>
    <property type="evidence" value="ECO:0007669"/>
    <property type="project" value="TreeGrafter"/>
</dbReference>
<protein>
    <recommendedName>
        <fullName evidence="2">DnaJ homolog subfamily B member 9</fullName>
    </recommendedName>
    <alternativeName>
        <fullName evidence="3">Endoplasmic reticulum DNA J domain-containing protein 4</fullName>
    </alternativeName>
</protein>
<evidence type="ECO:0000313" key="8">
    <source>
        <dbReference type="Proteomes" id="UP001314229"/>
    </source>
</evidence>
<proteinExistence type="predicted"/>
<dbReference type="PROSITE" id="PS50076">
    <property type="entry name" value="DNAJ_2"/>
    <property type="match status" value="1"/>
</dbReference>
<evidence type="ECO:0000256" key="2">
    <source>
        <dbReference type="ARBA" id="ARBA00040158"/>
    </source>
</evidence>
<organism evidence="7 8">
    <name type="scientific">Scomber scombrus</name>
    <name type="common">Atlantic mackerel</name>
    <name type="synonym">Scomber vernalis</name>
    <dbReference type="NCBI Taxonomy" id="13677"/>
    <lineage>
        <taxon>Eukaryota</taxon>
        <taxon>Metazoa</taxon>
        <taxon>Chordata</taxon>
        <taxon>Craniata</taxon>
        <taxon>Vertebrata</taxon>
        <taxon>Euteleostomi</taxon>
        <taxon>Actinopterygii</taxon>
        <taxon>Neopterygii</taxon>
        <taxon>Teleostei</taxon>
        <taxon>Neoteleostei</taxon>
        <taxon>Acanthomorphata</taxon>
        <taxon>Pelagiaria</taxon>
        <taxon>Scombriformes</taxon>
        <taxon>Scombridae</taxon>
        <taxon>Scomber</taxon>
    </lineage>
</organism>
<evidence type="ECO:0000256" key="1">
    <source>
        <dbReference type="ARBA" id="ARBA00023186"/>
    </source>
</evidence>
<dbReference type="EMBL" id="CAWUFR010000022">
    <property type="protein sequence ID" value="CAK6955684.1"/>
    <property type="molecule type" value="Genomic_DNA"/>
</dbReference>
<reference evidence="7 8" key="1">
    <citation type="submission" date="2024-01" db="EMBL/GenBank/DDBJ databases">
        <authorList>
            <person name="Alioto T."/>
            <person name="Alioto T."/>
            <person name="Gomez Garrido J."/>
        </authorList>
    </citation>
    <scope>NUCLEOTIDE SEQUENCE [LARGE SCALE GENOMIC DNA]</scope>
</reference>
<dbReference type="AlphaFoldDB" id="A0AAV1NBA3"/>
<evidence type="ECO:0000313" key="7">
    <source>
        <dbReference type="EMBL" id="CAK6955684.1"/>
    </source>
</evidence>
<dbReference type="SUPFAM" id="SSF46565">
    <property type="entry name" value="Chaperone J-domain"/>
    <property type="match status" value="1"/>
</dbReference>
<keyword evidence="8" id="KW-1185">Reference proteome</keyword>
<dbReference type="CDD" id="cd06257">
    <property type="entry name" value="DnaJ"/>
    <property type="match status" value="1"/>
</dbReference>
<dbReference type="GO" id="GO:0051087">
    <property type="term" value="F:protein-folding chaperone binding"/>
    <property type="evidence" value="ECO:0007669"/>
    <property type="project" value="TreeGrafter"/>
</dbReference>
<dbReference type="Gene3D" id="1.10.287.110">
    <property type="entry name" value="DnaJ domain"/>
    <property type="match status" value="1"/>
</dbReference>
<dbReference type="GO" id="GO:0051787">
    <property type="term" value="F:misfolded protein binding"/>
    <property type="evidence" value="ECO:0007669"/>
    <property type="project" value="TreeGrafter"/>
</dbReference>
<feature type="domain" description="J" evidence="6">
    <location>
        <begin position="60"/>
        <end position="124"/>
    </location>
</feature>
<evidence type="ECO:0000256" key="3">
    <source>
        <dbReference type="ARBA" id="ARBA00041533"/>
    </source>
</evidence>
<sequence>MSRVFHLSVQNLLSSLTADVEQFYTCSSMEGQGVIYWIQSFVVLLLLSEALSAASATRTTYYDTLNVEPTATDGQIKKAFRKLAIKYHPDKNKSVDAEKTFREITEAYTVLSKKEKRKLYDSLGHDTFLKNEASDDTEDEPEPSFHFSFADMFHDFDGSPFGEDAHFQWSFPQDWEDEEDSYERYNFEGPGHHFHFGDMNENEEGYHN</sequence>
<comment type="caution">
    <text evidence="7">The sequence shown here is derived from an EMBL/GenBank/DDBJ whole genome shotgun (WGS) entry which is preliminary data.</text>
</comment>
<dbReference type="PRINTS" id="PR00625">
    <property type="entry name" value="JDOMAIN"/>
</dbReference>
<name>A0AAV1NBA3_SCOSC</name>
<gene>
    <name evidence="7" type="ORF">FSCOSCO3_A010817</name>
</gene>
<dbReference type="Pfam" id="PF00226">
    <property type="entry name" value="DnaJ"/>
    <property type="match status" value="1"/>
</dbReference>
<accession>A0AAV1NBA3</accession>
<dbReference type="PANTHER" id="PTHR44360:SF1">
    <property type="entry name" value="DNAJ HOMOLOG SUBFAMILY B MEMBER 9"/>
    <property type="match status" value="1"/>
</dbReference>
<comment type="function">
    <text evidence="4">Co-chaperone for Hsp70 protein HSPA5/BiP that acts as a key repressor of the ERN1/IRE1-mediated unfolded protein response (UPR). J domain-containing co-chaperones stimulate the ATPase activity of Hsp70 proteins and are required for efficient substrate recognition by Hsp70 proteins. In the unstressed endoplasmic reticulum, interacts with the luminal region of ERN1/IRE1 and selectively recruits HSPA5/BiP: HSPA5/BiP disrupts the dimerization of the active ERN1/IRE1 luminal region, thereby inactivating ERN1/IRE1. Also involved in endoplasmic reticulum-associated degradation (ERAD) of misfolded proteins. Required for survival of B-cell progenitors and normal antibody production.</text>
</comment>
<evidence type="ECO:0000259" key="6">
    <source>
        <dbReference type="PROSITE" id="PS50076"/>
    </source>
</evidence>
<keyword evidence="1" id="KW-0143">Chaperone</keyword>
<evidence type="ECO:0000256" key="5">
    <source>
        <dbReference type="ARBA" id="ARBA00046365"/>
    </source>
</evidence>
<evidence type="ECO:0000256" key="4">
    <source>
        <dbReference type="ARBA" id="ARBA00045428"/>
    </source>
</evidence>
<dbReference type="Proteomes" id="UP001314229">
    <property type="component" value="Unassembled WGS sequence"/>
</dbReference>
<dbReference type="InterPro" id="IPR036869">
    <property type="entry name" value="J_dom_sf"/>
</dbReference>
<dbReference type="SMART" id="SM00271">
    <property type="entry name" value="DnaJ"/>
    <property type="match status" value="1"/>
</dbReference>